<dbReference type="AlphaFoldDB" id="A0A5B8C9Q3"/>
<organism evidence="1 2">
    <name type="scientific">Georgenia yuyongxinii</name>
    <dbReference type="NCBI Taxonomy" id="2589797"/>
    <lineage>
        <taxon>Bacteria</taxon>
        <taxon>Bacillati</taxon>
        <taxon>Actinomycetota</taxon>
        <taxon>Actinomycetes</taxon>
        <taxon>Micrococcales</taxon>
        <taxon>Bogoriellaceae</taxon>
        <taxon>Georgenia</taxon>
    </lineage>
</organism>
<dbReference type="OrthoDB" id="3237109at2"/>
<dbReference type="EMBL" id="CP040915">
    <property type="protein sequence ID" value="QDC24796.1"/>
    <property type="molecule type" value="Genomic_DNA"/>
</dbReference>
<protein>
    <submittedName>
        <fullName evidence="1">HK97 gp10 family phage protein</fullName>
    </submittedName>
</protein>
<gene>
    <name evidence="1" type="ORF">FE374_09380</name>
</gene>
<reference evidence="1 2" key="1">
    <citation type="submission" date="2019-05" db="EMBL/GenBank/DDBJ databases">
        <title>Georgenia *** sp. nov., and Georgenia *** sp. nov., isolated from the intestinal contents of plateau pika (Ochotona curzoniae) in the Qinghai-Tibet plateau of China.</title>
        <authorList>
            <person name="Tian Z."/>
        </authorList>
    </citation>
    <scope>NUCLEOTIDE SEQUENCE [LARGE SCALE GENOMIC DNA]</scope>
    <source>
        <strain evidence="1 2">Z443</strain>
    </source>
</reference>
<dbReference type="Proteomes" id="UP000314616">
    <property type="component" value="Chromosome"/>
</dbReference>
<name>A0A5B8C9Q3_9MICO</name>
<evidence type="ECO:0000313" key="2">
    <source>
        <dbReference type="Proteomes" id="UP000314616"/>
    </source>
</evidence>
<evidence type="ECO:0000313" key="1">
    <source>
        <dbReference type="EMBL" id="QDC24796.1"/>
    </source>
</evidence>
<sequence>MAGAGDFTTDGPVKIKVEGLRKTVRAMEAAGASSQDMKDLMHALGLIVVRAAQPRSPIISGRLSGSLRAGRGKTKAVVRAGGARAPYAGVIHYGWPARNIAAHPFLADALQATRSQIFSALNDGLGDLLKKHDLT</sequence>
<dbReference type="RefSeq" id="WP_139928497.1">
    <property type="nucleotide sequence ID" value="NZ_CP040915.1"/>
</dbReference>
<proteinExistence type="predicted"/>
<dbReference type="KEGG" id="gyu:FE374_09380"/>
<accession>A0A5B8C9Q3</accession>